<dbReference type="EMBL" id="UINC01060111">
    <property type="protein sequence ID" value="SVB84271.1"/>
    <property type="molecule type" value="Genomic_DNA"/>
</dbReference>
<accession>A0A382HCT0</accession>
<gene>
    <name evidence="1" type="ORF">METZ01_LOCUS237125</name>
</gene>
<organism evidence="1">
    <name type="scientific">marine metagenome</name>
    <dbReference type="NCBI Taxonomy" id="408172"/>
    <lineage>
        <taxon>unclassified sequences</taxon>
        <taxon>metagenomes</taxon>
        <taxon>ecological metagenomes</taxon>
    </lineage>
</organism>
<dbReference type="AlphaFoldDB" id="A0A382HCT0"/>
<protein>
    <submittedName>
        <fullName evidence="1">Uncharacterized protein</fullName>
    </submittedName>
</protein>
<feature type="non-terminal residue" evidence="1">
    <location>
        <position position="1"/>
    </location>
</feature>
<proteinExistence type="predicted"/>
<name>A0A382HCT0_9ZZZZ</name>
<evidence type="ECO:0000313" key="1">
    <source>
        <dbReference type="EMBL" id="SVB84271.1"/>
    </source>
</evidence>
<sequence length="65" mass="7573">VGIEQTHNPSSQPCILTTERLTVLIDGKVYVMKHDNPDWEKANQLVKDKDWNELNRLMVENNQPQ</sequence>
<reference evidence="1" key="1">
    <citation type="submission" date="2018-05" db="EMBL/GenBank/DDBJ databases">
        <authorList>
            <person name="Lanie J.A."/>
            <person name="Ng W.-L."/>
            <person name="Kazmierczak K.M."/>
            <person name="Andrzejewski T.M."/>
            <person name="Davidsen T.M."/>
            <person name="Wayne K.J."/>
            <person name="Tettelin H."/>
            <person name="Glass J.I."/>
            <person name="Rusch D."/>
            <person name="Podicherti R."/>
            <person name="Tsui H.-C.T."/>
            <person name="Winkler M.E."/>
        </authorList>
    </citation>
    <scope>NUCLEOTIDE SEQUENCE</scope>
</reference>